<evidence type="ECO:0000313" key="2">
    <source>
        <dbReference type="Proteomes" id="UP000005566"/>
    </source>
</evidence>
<organism evidence="1 2">
    <name type="scientific">Flavobacterium frigoris (strain PS1)</name>
    <dbReference type="NCBI Taxonomy" id="1086011"/>
    <lineage>
        <taxon>Bacteria</taxon>
        <taxon>Pseudomonadati</taxon>
        <taxon>Bacteroidota</taxon>
        <taxon>Flavobacteriia</taxon>
        <taxon>Flavobacteriales</taxon>
        <taxon>Flavobacteriaceae</taxon>
        <taxon>Flavobacterium</taxon>
    </lineage>
</organism>
<protein>
    <submittedName>
        <fullName evidence="1">Uncharacterized protein</fullName>
    </submittedName>
</protein>
<dbReference type="EMBL" id="AHKF01000019">
    <property type="protein sequence ID" value="EIA08028.1"/>
    <property type="molecule type" value="Genomic_DNA"/>
</dbReference>
<gene>
    <name evidence="1" type="ORF">HJ01_02559</name>
</gene>
<dbReference type="AlphaFoldDB" id="H7FTX7"/>
<dbReference type="STRING" id="1086011.HJ01_02559"/>
<sequence>MSISHDGNENPLFFFSLEKNKDCNVQRDDCLLRLKKAVLQNKKAVLCNKSNQSRTNES</sequence>
<proteinExistence type="predicted"/>
<reference evidence="1 2" key="1">
    <citation type="journal article" date="2014" name="Acta Crystallogr. D">
        <title>Structure-based characterization and antifreeze properties of a hyperactive ice-binding protein from the Antarctic bacterium Flavobacterium frigoris PS1.</title>
        <authorList>
            <person name="Do H."/>
            <person name="Kim S.J."/>
            <person name="Kim H.J."/>
            <person name="Lee J.H."/>
        </authorList>
    </citation>
    <scope>NUCLEOTIDE SEQUENCE [LARGE SCALE GENOMIC DNA]</scope>
    <source>
        <strain evidence="1 2">PS1</strain>
    </source>
</reference>
<evidence type="ECO:0000313" key="1">
    <source>
        <dbReference type="EMBL" id="EIA08028.1"/>
    </source>
</evidence>
<keyword evidence="2" id="KW-1185">Reference proteome</keyword>
<name>H7FTX7_FLAFP</name>
<accession>H7FTX7</accession>
<dbReference type="Proteomes" id="UP000005566">
    <property type="component" value="Unassembled WGS sequence"/>
</dbReference>
<comment type="caution">
    <text evidence="1">The sequence shown here is derived from an EMBL/GenBank/DDBJ whole genome shotgun (WGS) entry which is preliminary data.</text>
</comment>